<dbReference type="Proteomes" id="UP000590740">
    <property type="component" value="Unassembled WGS sequence"/>
</dbReference>
<evidence type="ECO:0000313" key="1">
    <source>
        <dbReference type="EMBL" id="MBB5035145.1"/>
    </source>
</evidence>
<gene>
    <name evidence="1" type="ORF">HNQ65_004753</name>
</gene>
<dbReference type="Gene3D" id="3.40.50.1000">
    <property type="entry name" value="HAD superfamily/HAD-like"/>
    <property type="match status" value="1"/>
</dbReference>
<organism evidence="1 2">
    <name type="scientific">Prosthecobacter vanneervenii</name>
    <dbReference type="NCBI Taxonomy" id="48466"/>
    <lineage>
        <taxon>Bacteria</taxon>
        <taxon>Pseudomonadati</taxon>
        <taxon>Verrucomicrobiota</taxon>
        <taxon>Verrucomicrobiia</taxon>
        <taxon>Verrucomicrobiales</taxon>
        <taxon>Verrucomicrobiaceae</taxon>
        <taxon>Prosthecobacter</taxon>
    </lineage>
</organism>
<evidence type="ECO:0000313" key="2">
    <source>
        <dbReference type="Proteomes" id="UP000590740"/>
    </source>
</evidence>
<dbReference type="Pfam" id="PF00702">
    <property type="entry name" value="Hydrolase"/>
    <property type="match status" value="1"/>
</dbReference>
<dbReference type="Gene3D" id="1.10.150.240">
    <property type="entry name" value="Putative phosphatase, domain 2"/>
    <property type="match status" value="1"/>
</dbReference>
<dbReference type="EMBL" id="JACHIG010000013">
    <property type="protein sequence ID" value="MBB5035145.1"/>
    <property type="molecule type" value="Genomic_DNA"/>
</dbReference>
<keyword evidence="2" id="KW-1185">Reference proteome</keyword>
<proteinExistence type="predicted"/>
<dbReference type="AlphaFoldDB" id="A0A7W7YFX6"/>
<dbReference type="InterPro" id="IPR006439">
    <property type="entry name" value="HAD-SF_hydro_IA"/>
</dbReference>
<dbReference type="NCBIfam" id="TIGR01509">
    <property type="entry name" value="HAD-SF-IA-v3"/>
    <property type="match status" value="1"/>
</dbReference>
<dbReference type="PANTHER" id="PTHR43611">
    <property type="entry name" value="ALPHA-D-GLUCOSE 1-PHOSPHATE PHOSPHATASE"/>
    <property type="match status" value="1"/>
</dbReference>
<keyword evidence="1" id="KW-0378">Hydrolase</keyword>
<name>A0A7W7YFX6_9BACT</name>
<protein>
    <submittedName>
        <fullName evidence="1">HAD superfamily hydrolase (TIGR01509 family)</fullName>
    </submittedName>
</protein>
<reference evidence="1 2" key="1">
    <citation type="submission" date="2020-08" db="EMBL/GenBank/DDBJ databases">
        <title>Genomic Encyclopedia of Type Strains, Phase IV (KMG-IV): sequencing the most valuable type-strain genomes for metagenomic binning, comparative biology and taxonomic classification.</title>
        <authorList>
            <person name="Goeker M."/>
        </authorList>
    </citation>
    <scope>NUCLEOTIDE SEQUENCE [LARGE SCALE GENOMIC DNA]</scope>
    <source>
        <strain evidence="1 2">DSM 12252</strain>
    </source>
</reference>
<dbReference type="SUPFAM" id="SSF56784">
    <property type="entry name" value="HAD-like"/>
    <property type="match status" value="1"/>
</dbReference>
<dbReference type="InterPro" id="IPR023214">
    <property type="entry name" value="HAD_sf"/>
</dbReference>
<dbReference type="PANTHER" id="PTHR43611:SF3">
    <property type="entry name" value="FLAVIN MONONUCLEOTIDE HYDROLASE 1, CHLOROPLATIC"/>
    <property type="match status" value="1"/>
</dbReference>
<dbReference type="InterPro" id="IPR023198">
    <property type="entry name" value="PGP-like_dom2"/>
</dbReference>
<dbReference type="RefSeq" id="WP_184343632.1">
    <property type="nucleotide sequence ID" value="NZ_JACHIG010000013.1"/>
</dbReference>
<comment type="caution">
    <text evidence="1">The sequence shown here is derived from an EMBL/GenBank/DDBJ whole genome shotgun (WGS) entry which is preliminary data.</text>
</comment>
<dbReference type="GO" id="GO:0016787">
    <property type="term" value="F:hydrolase activity"/>
    <property type="evidence" value="ECO:0007669"/>
    <property type="project" value="UniProtKB-KW"/>
</dbReference>
<sequence length="204" mass="23080">MPQPAILSDVGKVLIDFDFSIAARRLAQQCDHPAEKVLSLFDDIKVPYEVGDMDDGAFIRHGMERTGFRGTPEDFAAIWCEIFTQNEPMHATLKAMAGRLPMHLLSNTNELHKEYFLREFEIFRLFQGGVYSHTARCAKPGEEIFLKTAAQLDLDPASTFYIDDLEPNIATAARLGFRTFHYSFAKHPQLQAELDEWLVAQGIG</sequence>
<accession>A0A7W7YFX6</accession>
<dbReference type="InterPro" id="IPR036412">
    <property type="entry name" value="HAD-like_sf"/>
</dbReference>